<evidence type="ECO:0000256" key="2">
    <source>
        <dbReference type="ARBA" id="ARBA00022737"/>
    </source>
</evidence>
<dbReference type="SUPFAM" id="SSF51126">
    <property type="entry name" value="Pectin lyase-like"/>
    <property type="match status" value="1"/>
</dbReference>
<feature type="transmembrane region" description="Helical" evidence="8">
    <location>
        <begin position="1684"/>
        <end position="1711"/>
    </location>
</feature>
<evidence type="ECO:0000256" key="7">
    <source>
        <dbReference type="ARBA" id="ARBA00046288"/>
    </source>
</evidence>
<dbReference type="EMBL" id="CAJZBQ010000028">
    <property type="protein sequence ID" value="CAG9321220.1"/>
    <property type="molecule type" value="Genomic_DNA"/>
</dbReference>
<feature type="transmembrane region" description="Helical" evidence="8">
    <location>
        <begin position="1537"/>
        <end position="1557"/>
    </location>
</feature>
<dbReference type="SMART" id="SM00004">
    <property type="entry name" value="NL"/>
    <property type="match status" value="3"/>
</dbReference>
<keyword evidence="3 8" id="KW-1133">Transmembrane helix</keyword>
<reference evidence="10" key="1">
    <citation type="submission" date="2021-09" db="EMBL/GenBank/DDBJ databases">
        <authorList>
            <consortium name="AG Swart"/>
            <person name="Singh M."/>
            <person name="Singh A."/>
            <person name="Seah K."/>
            <person name="Emmerich C."/>
        </authorList>
    </citation>
    <scope>NUCLEOTIDE SEQUENCE</scope>
    <source>
        <strain evidence="10">ATCC30299</strain>
    </source>
</reference>
<feature type="domain" description="LNR" evidence="9">
    <location>
        <begin position="44"/>
        <end position="77"/>
    </location>
</feature>
<protein>
    <recommendedName>
        <fullName evidence="9">LNR domain-containing protein</fullName>
    </recommendedName>
</protein>
<feature type="transmembrane region" description="Helical" evidence="8">
    <location>
        <begin position="1602"/>
        <end position="1622"/>
    </location>
</feature>
<keyword evidence="11" id="KW-1185">Reference proteome</keyword>
<keyword evidence="4 8" id="KW-0472">Membrane</keyword>
<comment type="subcellular location">
    <subcellularLocation>
        <location evidence="7">Endomembrane system</location>
        <topology evidence="7">Single-pass type I membrane protein</topology>
    </subcellularLocation>
</comment>
<feature type="transmembrane region" description="Helical" evidence="8">
    <location>
        <begin position="1629"/>
        <end position="1647"/>
    </location>
</feature>
<dbReference type="PANTHER" id="PTHR11319">
    <property type="entry name" value="G PROTEIN-COUPLED RECEPTOR-RELATED"/>
    <property type="match status" value="1"/>
</dbReference>
<sequence>MFLILIPLVSASCSLDCLMLAGDGYCDSQCDTLDCNFDSLDCPIQCSPGCSPNMIGNGICNKECYTSSCTFDNIDCINLCSGGCLPSMIGDKQCQNDCFNENCLFDAGDCFGLCSQNCSFSMLGDGVCQPQCANEKCNFDNDDCTDEIWVDQRSLSGDGSKEKPFSSLDYAFLYSSIVPHLRIIMASGIYYLNSSLSASNSQYLTLTGENLVQIRPISPLASITFSNYSKVWIENLTYDGSEFWIPNCSNDYCMFAQNWVCNQSSCHNSNNDSLPSSIDIPKTFSNNQFCYSYAPSLSFFNSEVYVSNFVVQNIDRVFSIFVLSNCISHFDSLLVKHVRLLSYLIDVKSSSPLIFYAPFKNSYQEFNVPLNINKTYSLVEMRNSRIEDVNRMIDYGTVQCSSDFVSPGILQVSNVDTIYISNLTVDNVWNNDEITDKNPQPFISISQFSKAEINDVNVTSTFFKSGGFLYLYFSTILGIDINRENIIIKNINVNDSFIGSDGALIAVSYREIQPIVLISSITINQVSTYGCPLISISFDQDTFCGSDDGNILALDVLLPFYKRNIQMNNVKIENSDTKASALKFQNVSNVFLYNVTINNCPNKLNNLFESISSFQSLTSVLPYWASKSSSSNIISFQNTRSITLNQIKIDNYDIGTSPVIQLLDIIASLNLTDIFSSNGLASSFLIFHSNFNPHKTFSSIQIESSAFSDGAIIIDSNVSVALQSIILSKVSANSGISSSNSGLIVTDSLFSSLSTINSAVLFNPKIPGSSLTILLTTFTSNKAQNSADLYVQGDQGIVLTVDSAIFEHSQGQASSSVLFSPTTTLISGSFNNCIFQHMAPFHYLGVFANTFLLGSIKFVNTLFHNIQSIGSAAPVIYAEVSLSENELGQVISFENCNVTYSSFQYFYIYESQYMRNQLTIEKSSFYGNTGSMFSFENTDASITNSQFFNNSAINQEFWTAYGSRIEMNAVRFYQNYADEWSSLLSLNERSVLTASNVAFSQNNFQATNIIIMDKSSLTLSNWSFIQNSCDVCFQIYQSSSQFSGGQSAGNVANAIIFAEKSDAKLINVSFSSEYKLLSISESTLSINNTTGSNISGTAIQMSAMAAQFTNLTLSNVFQAFSISNSNFQANQLLIEENKSPFEIGNSQITISNSTISKSLNGLIVHSSNITFSRILVSKSNTPLQLDSSNVFVYDSSFLSNTNTALVSFNSSLIIISSILQENQGSIGGGLYISDSREARIESSSFLNNQAYHGGAIYHDLTPVSILSCEFYDNSAKYGRNFASFPKRIVLESADLINITSGSTIPNITFVFLDIYNQTASTDSLSSVSIQALSNETVIGGTSKVYGKDGKFEFEELRFYHMPGENATFVISADSSQIESLEFSISFRNCLIGEIHLPDNSCNLCENNTYSINRHDKFCKSCPPDAVCLGGKNVFPNAGYWRSGEFSENFYSCPNSEACIGNKTDYTGGCAEGYKGTLCAICEKQYFKSNSYICSKCPSKFVSFFLFALALLVVVTIIVGLVASNIKSSLKDKSDFGLLLKMMMSYIQTIMLFSSYYMKWPNILRFFFAFSNMAGNAPAQMSSLECSDSSIIPSIQTTLQEVIQINSLPLVFMLLCVGFWAVFSWVKKEYSYMNAHLICTIMVVLFVFNSSLTNSLFSLFGCRNIDGEYLMADDYSVQCWVGDHWLIIAIVGLPGIGIWCLGFPLVMFYILYKNRHSLDSPDIQLKYRSFYGGYKSRFYYWELLIICRRMLIRGIAVILINYPLTVQGLAVILVLGTIAFLQLGFKPYEKPIMNSMEFASILLALLYMIAGLLISAGIGEIPGQIIAWLVFIGNCVFFIYWSLLTYRALAHASKNISILKFISSKMTSFKKKFSSKVSHFTNESNVSVSRFTSSSEFQSSMRNDNIEFPKNFKEPIVSFEDEEGFEEPSVNPWINDNNE</sequence>
<keyword evidence="2" id="KW-0677">Repeat</keyword>
<keyword evidence="1 8" id="KW-0812">Transmembrane</keyword>
<proteinExistence type="predicted"/>
<gene>
    <name evidence="10" type="ORF">BSTOLATCC_MIC28507</name>
</gene>
<evidence type="ECO:0000256" key="5">
    <source>
        <dbReference type="ARBA" id="ARBA00023157"/>
    </source>
</evidence>
<evidence type="ECO:0000259" key="9">
    <source>
        <dbReference type="SMART" id="SM00004"/>
    </source>
</evidence>
<evidence type="ECO:0000313" key="10">
    <source>
        <dbReference type="EMBL" id="CAG9321220.1"/>
    </source>
</evidence>
<name>A0AAU9J7G6_9CILI</name>
<feature type="transmembrane region" description="Helical" evidence="8">
    <location>
        <begin position="1824"/>
        <end position="1843"/>
    </location>
</feature>
<dbReference type="PANTHER" id="PTHR11319:SF35">
    <property type="entry name" value="OUTER MEMBRANE PROTEIN PMPC-RELATED"/>
    <property type="match status" value="1"/>
</dbReference>
<evidence type="ECO:0000256" key="4">
    <source>
        <dbReference type="ARBA" id="ARBA00023136"/>
    </source>
</evidence>
<dbReference type="Gene3D" id="3.30.300.320">
    <property type="match status" value="2"/>
</dbReference>
<dbReference type="GO" id="GO:0012505">
    <property type="term" value="C:endomembrane system"/>
    <property type="evidence" value="ECO:0007669"/>
    <property type="project" value="UniProtKB-SubCell"/>
</dbReference>
<evidence type="ECO:0000256" key="3">
    <source>
        <dbReference type="ARBA" id="ARBA00022989"/>
    </source>
</evidence>
<feature type="domain" description="LNR" evidence="9">
    <location>
        <begin position="6"/>
        <end position="43"/>
    </location>
</feature>
<evidence type="ECO:0000313" key="11">
    <source>
        <dbReference type="Proteomes" id="UP001162131"/>
    </source>
</evidence>
<accession>A0AAU9J7G6</accession>
<dbReference type="InterPro" id="IPR011050">
    <property type="entry name" value="Pectin_lyase_fold/virulence"/>
</dbReference>
<comment type="caution">
    <text evidence="10">The sequence shown here is derived from an EMBL/GenBank/DDBJ whole genome shotgun (WGS) entry which is preliminary data.</text>
</comment>
<evidence type="ECO:0000256" key="6">
    <source>
        <dbReference type="ARBA" id="ARBA00023180"/>
    </source>
</evidence>
<dbReference type="Pfam" id="PF00066">
    <property type="entry name" value="Notch"/>
    <property type="match status" value="3"/>
</dbReference>
<evidence type="ECO:0000256" key="8">
    <source>
        <dbReference type="SAM" id="Phobius"/>
    </source>
</evidence>
<dbReference type="Proteomes" id="UP001162131">
    <property type="component" value="Unassembled WGS sequence"/>
</dbReference>
<feature type="transmembrane region" description="Helical" evidence="8">
    <location>
        <begin position="1796"/>
        <end position="1818"/>
    </location>
</feature>
<feature type="transmembrane region" description="Helical" evidence="8">
    <location>
        <begin position="1500"/>
        <end position="1525"/>
    </location>
</feature>
<dbReference type="SUPFAM" id="SSF90193">
    <property type="entry name" value="Notch domain"/>
    <property type="match status" value="1"/>
</dbReference>
<feature type="domain" description="LNR" evidence="9">
    <location>
        <begin position="107"/>
        <end position="145"/>
    </location>
</feature>
<dbReference type="InterPro" id="IPR000800">
    <property type="entry name" value="Notch_dom"/>
</dbReference>
<evidence type="ECO:0000256" key="1">
    <source>
        <dbReference type="ARBA" id="ARBA00022692"/>
    </source>
</evidence>
<keyword evidence="5" id="KW-1015">Disulfide bond</keyword>
<organism evidence="10 11">
    <name type="scientific">Blepharisma stoltei</name>
    <dbReference type="NCBI Taxonomy" id="1481888"/>
    <lineage>
        <taxon>Eukaryota</taxon>
        <taxon>Sar</taxon>
        <taxon>Alveolata</taxon>
        <taxon>Ciliophora</taxon>
        <taxon>Postciliodesmatophora</taxon>
        <taxon>Heterotrichea</taxon>
        <taxon>Heterotrichida</taxon>
        <taxon>Blepharismidae</taxon>
        <taxon>Blepharisma</taxon>
    </lineage>
</organism>
<feature type="transmembrane region" description="Helical" evidence="8">
    <location>
        <begin position="1765"/>
        <end position="1784"/>
    </location>
</feature>
<keyword evidence="6" id="KW-0325">Glycoprotein</keyword>
<dbReference type="InterPro" id="IPR035993">
    <property type="entry name" value="Notch-like_dom_sf"/>
</dbReference>